<feature type="region of interest" description="Disordered" evidence="1">
    <location>
        <begin position="255"/>
        <end position="302"/>
    </location>
</feature>
<dbReference type="GeneID" id="89493738"/>
<dbReference type="AlphaFoldDB" id="A0A2N3QUU4"/>
<dbReference type="RefSeq" id="WP_026643478.1">
    <property type="nucleotide sequence ID" value="NZ_JGZG01000005.1"/>
</dbReference>
<gene>
    <name evidence="3" type="ORF">CQR56_1214</name>
</gene>
<dbReference type="EMBL" id="PCHB01000012">
    <property type="protein sequence ID" value="PKU95901.1"/>
    <property type="molecule type" value="Genomic_DNA"/>
</dbReference>
<organism evidence="3 4">
    <name type="scientific">Bifidobacterium pseudolongum subsp. globosum</name>
    <dbReference type="NCBI Taxonomy" id="1690"/>
    <lineage>
        <taxon>Bacteria</taxon>
        <taxon>Bacillati</taxon>
        <taxon>Actinomycetota</taxon>
        <taxon>Actinomycetes</taxon>
        <taxon>Bifidobacteriales</taxon>
        <taxon>Bifidobacteriaceae</taxon>
        <taxon>Bifidobacterium</taxon>
    </lineage>
</organism>
<keyword evidence="2" id="KW-1133">Transmembrane helix</keyword>
<evidence type="ECO:0000313" key="4">
    <source>
        <dbReference type="Proteomes" id="UP000233783"/>
    </source>
</evidence>
<dbReference type="Proteomes" id="UP000233783">
    <property type="component" value="Unassembled WGS sequence"/>
</dbReference>
<name>A0A2N3QUU4_9BIFI</name>
<sequence>MLDDRTILYASHEPGTQTELINPNEIAAMAKKPAPRKPDHEDDHPMYVRMVLGSLAVLAVFALIIVGIMFANQRREQQVALYRTQCEQAMSGLESKRTAYTQLREGEGAQAGAISDIQVDNAATIRALDEQLSATMPELITCDVANAAQYHDRLQLIDEHSEWFDTHTASLQSAVDGVTASKRSKDLADRRETFSATLREVQTTLDLTRGNVADNVTWDDLSKLLASAQQAHDAGDMEHIEALEGELSAAVDRVNASRDQKIADDERKAAEQQRRAAEEKAKQEQQRAEQDKQKQQNQQKKD</sequence>
<feature type="transmembrane region" description="Helical" evidence="2">
    <location>
        <begin position="46"/>
        <end position="71"/>
    </location>
</feature>
<evidence type="ECO:0000256" key="2">
    <source>
        <dbReference type="SAM" id="Phobius"/>
    </source>
</evidence>
<evidence type="ECO:0000313" key="3">
    <source>
        <dbReference type="EMBL" id="PKU95901.1"/>
    </source>
</evidence>
<keyword evidence="2" id="KW-0812">Transmembrane</keyword>
<accession>A0A2N3QUU4</accession>
<reference evidence="3 4" key="1">
    <citation type="submission" date="2017-10" db="EMBL/GenBank/DDBJ databases">
        <title>Bifidobacterium genomics.</title>
        <authorList>
            <person name="Lugli G.A."/>
            <person name="Milani C."/>
            <person name="Mancabelli L."/>
        </authorList>
    </citation>
    <scope>NUCLEOTIDE SEQUENCE [LARGE SCALE GENOMIC DNA]</scope>
    <source>
        <strain evidence="3 4">1744B</strain>
    </source>
</reference>
<evidence type="ECO:0000256" key="1">
    <source>
        <dbReference type="SAM" id="MobiDB-lite"/>
    </source>
</evidence>
<protein>
    <submittedName>
        <fullName evidence="3">Erythrocyte binding protein</fullName>
    </submittedName>
</protein>
<proteinExistence type="predicted"/>
<comment type="caution">
    <text evidence="3">The sequence shown here is derived from an EMBL/GenBank/DDBJ whole genome shotgun (WGS) entry which is preliminary data.</text>
</comment>
<keyword evidence="2" id="KW-0472">Membrane</keyword>